<accession>A0ABY4G7A7</accession>
<proteinExistence type="predicted"/>
<keyword evidence="2" id="KW-1185">Reference proteome</keyword>
<dbReference type="Proteomes" id="UP000830401">
    <property type="component" value="Chromosome"/>
</dbReference>
<organism evidence="1 2">
    <name type="scientific">Hymenobacter volaticus</name>
    <dbReference type="NCBI Taxonomy" id="2932254"/>
    <lineage>
        <taxon>Bacteria</taxon>
        <taxon>Pseudomonadati</taxon>
        <taxon>Bacteroidota</taxon>
        <taxon>Cytophagia</taxon>
        <taxon>Cytophagales</taxon>
        <taxon>Hymenobacteraceae</taxon>
        <taxon>Hymenobacter</taxon>
    </lineage>
</organism>
<protein>
    <recommendedName>
        <fullName evidence="3">Swt1-like HEPN domain-containing protein</fullName>
    </recommendedName>
</protein>
<sequence>MTVDQDTLERLKHLATSAATDGRPTEEDEKEFVSIRKALLARVEFQDKLPAFVRNCTNLKEVRSDIQTLGNYATRREHIRSAIGLLLGAEAVKPDPFQQVLAVTDLSKLVILPLDIQEKGKQGADCFVYLFCIENSIREFMIHVGMTETVNVPKGVQRKIDDRKSSETIRKYLPVRGSSDVYYCDFIELADIVRANWSVFTRYFPGRDEHWFTNMMKQLYEVRLLIGHNSAVGASELQFLDVFYKIIMTSLKV</sequence>
<gene>
    <name evidence="1" type="ORF">MUN86_02410</name>
</gene>
<evidence type="ECO:0000313" key="1">
    <source>
        <dbReference type="EMBL" id="UOQ66794.1"/>
    </source>
</evidence>
<dbReference type="EMBL" id="CP095061">
    <property type="protein sequence ID" value="UOQ66794.1"/>
    <property type="molecule type" value="Genomic_DNA"/>
</dbReference>
<dbReference type="RefSeq" id="WP_245121278.1">
    <property type="nucleotide sequence ID" value="NZ_CP095061.1"/>
</dbReference>
<evidence type="ECO:0008006" key="3">
    <source>
        <dbReference type="Google" id="ProtNLM"/>
    </source>
</evidence>
<evidence type="ECO:0000313" key="2">
    <source>
        <dbReference type="Proteomes" id="UP000830401"/>
    </source>
</evidence>
<reference evidence="1" key="1">
    <citation type="submission" date="2022-04" db="EMBL/GenBank/DDBJ databases">
        <title>Hymenobacter sp. isolated from the air.</title>
        <authorList>
            <person name="Won M."/>
            <person name="Lee C.-M."/>
            <person name="Woen H.-Y."/>
            <person name="Kwon S.-W."/>
        </authorList>
    </citation>
    <scope>NUCLEOTIDE SEQUENCE</scope>
    <source>
        <strain evidence="1">5420S-77</strain>
    </source>
</reference>
<name>A0ABY4G7A7_9BACT</name>